<evidence type="ECO:0000256" key="7">
    <source>
        <dbReference type="ARBA" id="ARBA00023315"/>
    </source>
</evidence>
<keyword evidence="12" id="KW-1185">Reference proteome</keyword>
<dbReference type="InterPro" id="IPR000182">
    <property type="entry name" value="GNAT_dom"/>
</dbReference>
<dbReference type="UniPathway" id="UPA00067">
    <property type="reaction ID" value="UER00122"/>
</dbReference>
<evidence type="ECO:0000313" key="12">
    <source>
        <dbReference type="Proteomes" id="UP000437709"/>
    </source>
</evidence>
<dbReference type="Proteomes" id="UP000437709">
    <property type="component" value="Unassembled WGS sequence"/>
</dbReference>
<accession>A0A6N7EHX1</accession>
<gene>
    <name evidence="9 11" type="primary">ectA</name>
    <name evidence="11" type="ORF">GB881_04090</name>
</gene>
<dbReference type="Pfam" id="PF00583">
    <property type="entry name" value="Acetyltransf_1"/>
    <property type="match status" value="1"/>
</dbReference>
<evidence type="ECO:0000256" key="5">
    <source>
        <dbReference type="ARBA" id="ARBA00017935"/>
    </source>
</evidence>
<evidence type="ECO:0000256" key="4">
    <source>
        <dbReference type="ARBA" id="ARBA00012355"/>
    </source>
</evidence>
<keyword evidence="7 9" id="KW-0012">Acyltransferase</keyword>
<sequence>MPVTTEIPRAHPINDVRIQRPSTADGGEMWRIAWRSTSLDLNSSYAYLLYCRDFPDTCRLAYANGEPAGFLLGYRRPENPETLFVWQVAVDESARGRQLASRMLDDLVQDLAASDVPVRHVETTITEDNTASQQLFRSFARRWGDADVETAELFSAAHFPDDHAGEVLYSIGPIDLPSPN</sequence>
<evidence type="ECO:0000313" key="11">
    <source>
        <dbReference type="EMBL" id="MPV36235.1"/>
    </source>
</evidence>
<dbReference type="InterPro" id="IPR012772">
    <property type="entry name" value="Ectoine_EctA"/>
</dbReference>
<comment type="pathway">
    <text evidence="2 9">Amine and polyamine biosynthesis; ectoine biosynthesis; L-ectoine from L-aspartate 4-semialdehyde: step 2/3.</text>
</comment>
<dbReference type="InterPro" id="IPR016181">
    <property type="entry name" value="Acyl_CoA_acyltransferase"/>
</dbReference>
<dbReference type="EC" id="2.3.1.178" evidence="4 9"/>
<evidence type="ECO:0000259" key="10">
    <source>
        <dbReference type="PROSITE" id="PS51186"/>
    </source>
</evidence>
<evidence type="ECO:0000256" key="9">
    <source>
        <dbReference type="RuleBase" id="RU365045"/>
    </source>
</evidence>
<dbReference type="AlphaFoldDB" id="A0A6N7EHX1"/>
<dbReference type="GO" id="GO:0033816">
    <property type="term" value="F:diaminobutyrate acetyltransferase activity"/>
    <property type="evidence" value="ECO:0007669"/>
    <property type="project" value="UniProtKB-EC"/>
</dbReference>
<dbReference type="RefSeq" id="WP_152195790.1">
    <property type="nucleotide sequence ID" value="NZ_VUKD01000004.1"/>
</dbReference>
<protein>
    <recommendedName>
        <fullName evidence="5 9">L-2,4-diaminobutyric acid acetyltransferase</fullName>
        <shortName evidence="9">DABA acetyltransferase</shortName>
        <ecNumber evidence="4 9">2.3.1.178</ecNumber>
    </recommendedName>
</protein>
<proteinExistence type="inferred from homology"/>
<dbReference type="Gene3D" id="3.40.630.30">
    <property type="match status" value="1"/>
</dbReference>
<dbReference type="GO" id="GO:0019491">
    <property type="term" value="P:ectoine biosynthetic process"/>
    <property type="evidence" value="ECO:0007669"/>
    <property type="project" value="UniProtKB-UniPathway"/>
</dbReference>
<evidence type="ECO:0000256" key="8">
    <source>
        <dbReference type="ARBA" id="ARBA00048924"/>
    </source>
</evidence>
<dbReference type="PROSITE" id="PS51186">
    <property type="entry name" value="GNAT"/>
    <property type="match status" value="1"/>
</dbReference>
<name>A0A6N7EHX1_9MICO</name>
<dbReference type="EMBL" id="WHPC01000008">
    <property type="protein sequence ID" value="MPV36235.1"/>
    <property type="molecule type" value="Genomic_DNA"/>
</dbReference>
<feature type="domain" description="N-acetyltransferase" evidence="10">
    <location>
        <begin position="16"/>
        <end position="166"/>
    </location>
</feature>
<evidence type="ECO:0000256" key="2">
    <source>
        <dbReference type="ARBA" id="ARBA00004978"/>
    </source>
</evidence>
<evidence type="ECO:0000256" key="6">
    <source>
        <dbReference type="ARBA" id="ARBA00022679"/>
    </source>
</evidence>
<dbReference type="NCBIfam" id="TIGR02406">
    <property type="entry name" value="ectoine_EctA"/>
    <property type="match status" value="1"/>
</dbReference>
<reference evidence="11 12" key="1">
    <citation type="submission" date="2019-10" db="EMBL/GenBank/DDBJ databases">
        <title>Georgenia wutianyii sp. nov. and Georgenia yuyongxinii sp. nov. isolated from plateau pika (Ochotona curzoniae) in the Qinghai-Tibet plateau of China.</title>
        <authorList>
            <person name="Tian Z."/>
        </authorList>
    </citation>
    <scope>NUCLEOTIDE SEQUENCE [LARGE SCALE GENOMIC DNA]</scope>
    <source>
        <strain evidence="11 12">JCM 19765</strain>
    </source>
</reference>
<comment type="caution">
    <text evidence="11">The sequence shown here is derived from an EMBL/GenBank/DDBJ whole genome shotgun (WGS) entry which is preliminary data.</text>
</comment>
<evidence type="ECO:0000256" key="3">
    <source>
        <dbReference type="ARBA" id="ARBA00010712"/>
    </source>
</evidence>
<dbReference type="SUPFAM" id="SSF55729">
    <property type="entry name" value="Acyl-CoA N-acyltransferases (Nat)"/>
    <property type="match status" value="1"/>
</dbReference>
<evidence type="ECO:0000256" key="1">
    <source>
        <dbReference type="ARBA" id="ARBA00003741"/>
    </source>
</evidence>
<comment type="function">
    <text evidence="1 9">Catalyzes the acetylation of L-2,4-diaminobutyrate (DABA) to gamma-N-acetyl-alpha,gamma-diaminobutyric acid (ADABA) with acetyl coenzyme A.</text>
</comment>
<comment type="similarity">
    <text evidence="3 9">Belongs to the acetyltransferase family. EctA subfamily.</text>
</comment>
<organism evidence="11 12">
    <name type="scientific">Georgenia subflava</name>
    <dbReference type="NCBI Taxonomy" id="1622177"/>
    <lineage>
        <taxon>Bacteria</taxon>
        <taxon>Bacillati</taxon>
        <taxon>Actinomycetota</taxon>
        <taxon>Actinomycetes</taxon>
        <taxon>Micrococcales</taxon>
        <taxon>Bogoriellaceae</taxon>
        <taxon>Georgenia</taxon>
    </lineage>
</organism>
<keyword evidence="6 9" id="KW-0808">Transferase</keyword>
<comment type="catalytic activity">
    <reaction evidence="8 9">
        <text>L-2,4-diaminobutanoate + acetyl-CoA = (2S)-4-acetamido-2-aminobutanoate + CoA + H(+)</text>
        <dbReference type="Rhea" id="RHEA:16901"/>
        <dbReference type="ChEBI" id="CHEBI:15378"/>
        <dbReference type="ChEBI" id="CHEBI:57287"/>
        <dbReference type="ChEBI" id="CHEBI:57288"/>
        <dbReference type="ChEBI" id="CHEBI:58761"/>
        <dbReference type="ChEBI" id="CHEBI:58929"/>
        <dbReference type="EC" id="2.3.1.178"/>
    </reaction>
</comment>
<dbReference type="OrthoDB" id="2436196at2"/>
<dbReference type="CDD" id="cd04301">
    <property type="entry name" value="NAT_SF"/>
    <property type="match status" value="1"/>
</dbReference>